<dbReference type="EC" id="4.4.1.13" evidence="2"/>
<dbReference type="AlphaFoldDB" id="S0KM77"/>
<dbReference type="InterPro" id="IPR015421">
    <property type="entry name" value="PyrdxlP-dep_Trfase_major"/>
</dbReference>
<dbReference type="OrthoDB" id="9802872at2"/>
<dbReference type="GO" id="GO:0047804">
    <property type="term" value="F:cysteine-S-conjugate beta-lyase activity"/>
    <property type="evidence" value="ECO:0007669"/>
    <property type="project" value="UniProtKB-EC"/>
</dbReference>
<keyword evidence="3" id="KW-0663">Pyridoxal phosphate</keyword>
<dbReference type="InterPro" id="IPR027619">
    <property type="entry name" value="C-S_lyase_PatB-like"/>
</dbReference>
<keyword evidence="4" id="KW-0456">Lyase</keyword>
<dbReference type="CDD" id="cd00609">
    <property type="entry name" value="AAT_like"/>
    <property type="match status" value="1"/>
</dbReference>
<keyword evidence="8" id="KW-1185">Reference proteome</keyword>
<dbReference type="PATRIC" id="fig|1140003.3.peg.1987"/>
<evidence type="ECO:0000313" key="8">
    <source>
        <dbReference type="Proteomes" id="UP000015961"/>
    </source>
</evidence>
<dbReference type="Gene3D" id="3.40.640.10">
    <property type="entry name" value="Type I PLP-dependent aspartate aminotransferase-like (Major domain)"/>
    <property type="match status" value="1"/>
</dbReference>
<comment type="similarity">
    <text evidence="5">Belongs to the class-II pyridoxal-phosphate-dependent aminotransferase family. MalY/PatB cystathionine beta-lyase subfamily.</text>
</comment>
<dbReference type="Proteomes" id="UP000015961">
    <property type="component" value="Unassembled WGS sequence"/>
</dbReference>
<dbReference type="Gene3D" id="3.90.1150.10">
    <property type="entry name" value="Aspartate Aminotransferase, domain 1"/>
    <property type="match status" value="1"/>
</dbReference>
<name>S0KM77_9ENTE</name>
<evidence type="ECO:0000313" key="7">
    <source>
        <dbReference type="EMBL" id="EOT82908.1"/>
    </source>
</evidence>
<gene>
    <name evidence="7" type="ORF">I573_02021</name>
</gene>
<dbReference type="Pfam" id="PF00155">
    <property type="entry name" value="Aminotran_1_2"/>
    <property type="match status" value="1"/>
</dbReference>
<dbReference type="InterPro" id="IPR015422">
    <property type="entry name" value="PyrdxlP-dep_Trfase_small"/>
</dbReference>
<evidence type="ECO:0000256" key="5">
    <source>
        <dbReference type="ARBA" id="ARBA00037974"/>
    </source>
</evidence>
<dbReference type="NCBIfam" id="TIGR04350">
    <property type="entry name" value="C_S_lyase_PatB"/>
    <property type="match status" value="1"/>
</dbReference>
<dbReference type="SUPFAM" id="SSF53383">
    <property type="entry name" value="PLP-dependent transferases"/>
    <property type="match status" value="1"/>
</dbReference>
<evidence type="ECO:0000256" key="2">
    <source>
        <dbReference type="ARBA" id="ARBA00012224"/>
    </source>
</evidence>
<dbReference type="InterPro" id="IPR015424">
    <property type="entry name" value="PyrdxlP-dep_Trfase"/>
</dbReference>
<feature type="domain" description="Aminotransferase class I/classII large" evidence="6">
    <location>
        <begin position="40"/>
        <end position="386"/>
    </location>
</feature>
<evidence type="ECO:0000256" key="3">
    <source>
        <dbReference type="ARBA" id="ARBA00022898"/>
    </source>
</evidence>
<dbReference type="PANTHER" id="PTHR43525:SF1">
    <property type="entry name" value="PROTEIN MALY"/>
    <property type="match status" value="1"/>
</dbReference>
<dbReference type="eggNOG" id="COG1168">
    <property type="taxonomic scope" value="Bacteria"/>
</dbReference>
<evidence type="ECO:0000256" key="1">
    <source>
        <dbReference type="ARBA" id="ARBA00001933"/>
    </source>
</evidence>
<dbReference type="EMBL" id="ASWO01000007">
    <property type="protein sequence ID" value="EOT82908.1"/>
    <property type="molecule type" value="Genomic_DNA"/>
</dbReference>
<sequence length="395" mass="45918">MKKETFIDNYYRERHNSDSLKWDALSERFGQADLLPLWVADSDFSTDQHVKEALITRIEHGIFGYSKTPKDYVTAYQGWLDRHEQTQVKEEWLRFSTGVVQALYDLIACFTQESDQILIQPPVYYPFYHAIEDQNRQLIQAPLVNKDEHYYMDFNALEALFTTKEIKLFILCSPHNPVGRVWRKEELHRLFSLCKAYNVLVISDEIHSDLILTNRPFVSALTVAKELEFEQLIVCNAPSKTFNFAGLLNAHMWFPNVQLREAFDHWASTHRQTELSVLGQVAAKTAYTKSDEWLATFLEIVRENEQYIRNELTAAFPDIAISPLEGTYLMWINLADVLNGEAVKTLVQEKAKLAIDFGEWFAKEYDTYIRINLATKPELIHQAIRQLIAAIKGER</sequence>
<evidence type="ECO:0000256" key="4">
    <source>
        <dbReference type="ARBA" id="ARBA00023239"/>
    </source>
</evidence>
<protein>
    <recommendedName>
        <fullName evidence="2">cysteine-S-conjugate beta-lyase</fullName>
        <ecNumber evidence="2">4.4.1.13</ecNumber>
    </recommendedName>
</protein>
<dbReference type="InterPro" id="IPR051798">
    <property type="entry name" value="Class-II_PLP-Dep_Aminotrans"/>
</dbReference>
<dbReference type="STRING" id="1140003.OMY_02060"/>
<evidence type="ECO:0000259" key="6">
    <source>
        <dbReference type="Pfam" id="PF00155"/>
    </source>
</evidence>
<dbReference type="GO" id="GO:0030170">
    <property type="term" value="F:pyridoxal phosphate binding"/>
    <property type="evidence" value="ECO:0007669"/>
    <property type="project" value="InterPro"/>
</dbReference>
<dbReference type="PANTHER" id="PTHR43525">
    <property type="entry name" value="PROTEIN MALY"/>
    <property type="match status" value="1"/>
</dbReference>
<comment type="cofactor">
    <cofactor evidence="1">
        <name>pyridoxal 5'-phosphate</name>
        <dbReference type="ChEBI" id="CHEBI:597326"/>
    </cofactor>
</comment>
<dbReference type="RefSeq" id="WP_016186492.1">
    <property type="nucleotide sequence ID" value="NZ_ASWO01000007.1"/>
</dbReference>
<proteinExistence type="inferred from homology"/>
<comment type="caution">
    <text evidence="7">The sequence shown here is derived from an EMBL/GenBank/DDBJ whole genome shotgun (WGS) entry which is preliminary data.</text>
</comment>
<accession>S0KM77</accession>
<organism evidence="7 8">
    <name type="scientific">Enterococcus sulfureus ATCC 49903</name>
    <dbReference type="NCBI Taxonomy" id="1140003"/>
    <lineage>
        <taxon>Bacteria</taxon>
        <taxon>Bacillati</taxon>
        <taxon>Bacillota</taxon>
        <taxon>Bacilli</taxon>
        <taxon>Lactobacillales</taxon>
        <taxon>Enterococcaceae</taxon>
        <taxon>Enterococcus</taxon>
    </lineage>
</organism>
<dbReference type="InterPro" id="IPR004839">
    <property type="entry name" value="Aminotransferase_I/II_large"/>
</dbReference>
<reference evidence="7 8" key="1">
    <citation type="submission" date="2013-03" db="EMBL/GenBank/DDBJ databases">
        <title>The Genome Sequence of Enterococcus sulfureus ATCC_49903 (PacBio/Illumina hybrid assembly).</title>
        <authorList>
            <consortium name="The Broad Institute Genomics Platform"/>
            <consortium name="The Broad Institute Genome Sequencing Center for Infectious Disease"/>
            <person name="Earl A."/>
            <person name="Russ C."/>
            <person name="Gilmore M."/>
            <person name="Surin D."/>
            <person name="Walker B."/>
            <person name="Young S."/>
            <person name="Zeng Q."/>
            <person name="Gargeya S."/>
            <person name="Fitzgerald M."/>
            <person name="Haas B."/>
            <person name="Abouelleil A."/>
            <person name="Allen A.W."/>
            <person name="Alvarado L."/>
            <person name="Arachchi H.M."/>
            <person name="Berlin A.M."/>
            <person name="Chapman S.B."/>
            <person name="Gainer-Dewar J."/>
            <person name="Goldberg J."/>
            <person name="Griggs A."/>
            <person name="Gujja S."/>
            <person name="Hansen M."/>
            <person name="Howarth C."/>
            <person name="Imamovic A."/>
            <person name="Ireland A."/>
            <person name="Larimer J."/>
            <person name="McCowan C."/>
            <person name="Murphy C."/>
            <person name="Pearson M."/>
            <person name="Poon T.W."/>
            <person name="Priest M."/>
            <person name="Roberts A."/>
            <person name="Saif S."/>
            <person name="Shea T."/>
            <person name="Sisk P."/>
            <person name="Sykes S."/>
            <person name="Wortman J."/>
            <person name="Nusbaum C."/>
            <person name="Birren B."/>
        </authorList>
    </citation>
    <scope>NUCLEOTIDE SEQUENCE [LARGE SCALE GENOMIC DNA]</scope>
    <source>
        <strain evidence="7 8">ATCC 49903</strain>
    </source>
</reference>